<evidence type="ECO:0000313" key="8">
    <source>
        <dbReference type="Proteomes" id="UP000516260"/>
    </source>
</evidence>
<dbReference type="PANTHER" id="PTHR11471:SF56">
    <property type="entry name" value="TUMOR NECROSIS FACTOR LIGAND SUPERFAMILY MEMBER 14-LIKE"/>
    <property type="match status" value="1"/>
</dbReference>
<keyword evidence="3" id="KW-0202">Cytokine</keyword>
<dbReference type="GO" id="GO:0005164">
    <property type="term" value="F:tumor necrosis factor receptor binding"/>
    <property type="evidence" value="ECO:0007669"/>
    <property type="project" value="InterPro"/>
</dbReference>
<dbReference type="GO" id="GO:0005125">
    <property type="term" value="F:cytokine activity"/>
    <property type="evidence" value="ECO:0007669"/>
    <property type="project" value="UniProtKB-KW"/>
</dbReference>
<dbReference type="Gene3D" id="2.60.120.40">
    <property type="match status" value="1"/>
</dbReference>
<dbReference type="PANTHER" id="PTHR11471">
    <property type="entry name" value="TUMOR NECROSIS FACTOR FAMILY MEMBER"/>
    <property type="match status" value="1"/>
</dbReference>
<accession>A0A4Z2AZL8</accession>
<dbReference type="Proteomes" id="UP000516260">
    <property type="component" value="Chromosome 8"/>
</dbReference>
<keyword evidence="5" id="KW-1133">Transmembrane helix</keyword>
<comment type="similarity">
    <text evidence="2">Belongs to the tumor necrosis factor family.</text>
</comment>
<dbReference type="SUPFAM" id="SSF49842">
    <property type="entry name" value="TNF-like"/>
    <property type="match status" value="1"/>
</dbReference>
<evidence type="ECO:0000256" key="2">
    <source>
        <dbReference type="ARBA" id="ARBA00008670"/>
    </source>
</evidence>
<comment type="caution">
    <text evidence="7">The sequence shown here is derived from an EMBL/GenBank/DDBJ whole genome shotgun (WGS) entry which is preliminary data.</text>
</comment>
<organism evidence="7 8">
    <name type="scientific">Takifugu bimaculatus</name>
    <dbReference type="NCBI Taxonomy" id="433685"/>
    <lineage>
        <taxon>Eukaryota</taxon>
        <taxon>Metazoa</taxon>
        <taxon>Chordata</taxon>
        <taxon>Craniata</taxon>
        <taxon>Vertebrata</taxon>
        <taxon>Euteleostomi</taxon>
        <taxon>Actinopterygii</taxon>
        <taxon>Neopterygii</taxon>
        <taxon>Teleostei</taxon>
        <taxon>Neoteleostei</taxon>
        <taxon>Acanthomorphata</taxon>
        <taxon>Eupercaria</taxon>
        <taxon>Tetraodontiformes</taxon>
        <taxon>Tetradontoidea</taxon>
        <taxon>Tetraodontidae</taxon>
        <taxon>Takifugu</taxon>
    </lineage>
</organism>
<dbReference type="InterPro" id="IPR006052">
    <property type="entry name" value="TNF_dom"/>
</dbReference>
<evidence type="ECO:0000256" key="5">
    <source>
        <dbReference type="SAM" id="Phobius"/>
    </source>
</evidence>
<evidence type="ECO:0000313" key="7">
    <source>
        <dbReference type="EMBL" id="TNM85481.1"/>
    </source>
</evidence>
<comment type="subcellular location">
    <subcellularLocation>
        <location evidence="1">Membrane</location>
    </subcellularLocation>
</comment>
<evidence type="ECO:0000256" key="4">
    <source>
        <dbReference type="ARBA" id="ARBA00023136"/>
    </source>
</evidence>
<dbReference type="GO" id="GO:0005615">
    <property type="term" value="C:extracellular space"/>
    <property type="evidence" value="ECO:0007669"/>
    <property type="project" value="UniProtKB-KW"/>
</dbReference>
<keyword evidence="4 5" id="KW-0472">Membrane</keyword>
<name>A0A4Z2AZL8_9TELE</name>
<keyword evidence="5" id="KW-0812">Transmembrane</keyword>
<dbReference type="PROSITE" id="PS50049">
    <property type="entry name" value="THD_2"/>
    <property type="match status" value="1"/>
</dbReference>
<proteinExistence type="inferred from homology"/>
<feature type="domain" description="THD" evidence="6">
    <location>
        <begin position="111"/>
        <end position="257"/>
    </location>
</feature>
<evidence type="ECO:0000256" key="3">
    <source>
        <dbReference type="ARBA" id="ARBA00022514"/>
    </source>
</evidence>
<feature type="transmembrane region" description="Helical" evidence="5">
    <location>
        <begin position="39"/>
        <end position="62"/>
    </location>
</feature>
<dbReference type="Pfam" id="PF00229">
    <property type="entry name" value="TNF"/>
    <property type="match status" value="1"/>
</dbReference>
<gene>
    <name evidence="7" type="ORF">fugu_007752</name>
</gene>
<reference evidence="7 8" key="1">
    <citation type="submission" date="2019-04" db="EMBL/GenBank/DDBJ databases">
        <title>The sequence and de novo assembly of Takifugu bimaculatus genome using PacBio and Hi-C technologies.</title>
        <authorList>
            <person name="Xu P."/>
            <person name="Liu B."/>
            <person name="Zhou Z."/>
        </authorList>
    </citation>
    <scope>NUCLEOTIDE SEQUENCE [LARGE SCALE GENOMIC DNA]</scope>
    <source>
        <strain evidence="7">TB-2018</strain>
        <tissue evidence="7">Muscle</tissue>
    </source>
</reference>
<dbReference type="AlphaFoldDB" id="A0A4Z2AZL8"/>
<dbReference type="CDD" id="cd00184">
    <property type="entry name" value="TNF"/>
    <property type="match status" value="1"/>
</dbReference>
<keyword evidence="8" id="KW-1185">Reference proteome</keyword>
<evidence type="ECO:0000256" key="1">
    <source>
        <dbReference type="ARBA" id="ARBA00004370"/>
    </source>
</evidence>
<dbReference type="EMBL" id="SWLE01000021">
    <property type="protein sequence ID" value="TNM85481.1"/>
    <property type="molecule type" value="Genomic_DNA"/>
</dbReference>
<dbReference type="SMART" id="SM00207">
    <property type="entry name" value="TNF"/>
    <property type="match status" value="1"/>
</dbReference>
<sequence>MSDSAVGPFPQVFVVDSQASCVSVPTPKKARCSGMGQKILFMLMGIAMLGLTLQAYLIFHLYNKVEAFSHCASHPLCQNMSRPSAPGQQGDALSRVGAKVEPRVEQIQNRPFAQLIGSSNPVGEDNVVQWEHKGGETFTNHMGYSKGQLLVQMEGHYYIYSKVTLNAAEECSLVQHKVMKVTKAYGQAIELMKSKSSRCTWNAKVSTPKSSPGEDLRNSFLAGIFHLQTGDKIYVTLEDIQKIHRGTTDNIMGAFMIAP</sequence>
<dbReference type="GO" id="GO:0006955">
    <property type="term" value="P:immune response"/>
    <property type="evidence" value="ECO:0007669"/>
    <property type="project" value="InterPro"/>
</dbReference>
<protein>
    <recommendedName>
        <fullName evidence="6">THD domain-containing protein</fullName>
    </recommendedName>
</protein>
<dbReference type="GO" id="GO:0016020">
    <property type="term" value="C:membrane"/>
    <property type="evidence" value="ECO:0007669"/>
    <property type="project" value="UniProtKB-SubCell"/>
</dbReference>
<dbReference type="InterPro" id="IPR008983">
    <property type="entry name" value="Tumour_necrosis_fac-like_dom"/>
</dbReference>
<evidence type="ECO:0000259" key="6">
    <source>
        <dbReference type="PROSITE" id="PS50049"/>
    </source>
</evidence>